<feature type="region of interest" description="Disordered" evidence="6">
    <location>
        <begin position="129"/>
        <end position="160"/>
    </location>
</feature>
<organism evidence="9 10">
    <name type="scientific">Jimgerdemannia flammicorona</name>
    <dbReference type="NCBI Taxonomy" id="994334"/>
    <lineage>
        <taxon>Eukaryota</taxon>
        <taxon>Fungi</taxon>
        <taxon>Fungi incertae sedis</taxon>
        <taxon>Mucoromycota</taxon>
        <taxon>Mucoromycotina</taxon>
        <taxon>Endogonomycetes</taxon>
        <taxon>Endogonales</taxon>
        <taxon>Endogonaceae</taxon>
        <taxon>Jimgerdemannia</taxon>
    </lineage>
</organism>
<feature type="domain" description="AAA ATPase AAA+ lid" evidence="8">
    <location>
        <begin position="83"/>
        <end position="115"/>
    </location>
</feature>
<dbReference type="Pfam" id="PF00004">
    <property type="entry name" value="AAA"/>
    <property type="match status" value="1"/>
</dbReference>
<evidence type="ECO:0000256" key="5">
    <source>
        <dbReference type="RuleBase" id="RU003651"/>
    </source>
</evidence>
<protein>
    <recommendedName>
        <fullName evidence="11">P-loop containing nucleoside triphosphate hydrolase protein</fullName>
    </recommendedName>
</protein>
<dbReference type="InterPro" id="IPR051701">
    <property type="entry name" value="Mito_OM_Translocase_MSP1"/>
</dbReference>
<evidence type="ECO:0000259" key="8">
    <source>
        <dbReference type="Pfam" id="PF17862"/>
    </source>
</evidence>
<evidence type="ECO:0000256" key="1">
    <source>
        <dbReference type="ARBA" id="ARBA00004304"/>
    </source>
</evidence>
<evidence type="ECO:0000256" key="3">
    <source>
        <dbReference type="ARBA" id="ARBA00022840"/>
    </source>
</evidence>
<dbReference type="InterPro" id="IPR003960">
    <property type="entry name" value="ATPase_AAA_CS"/>
</dbReference>
<accession>A0A433D871</accession>
<dbReference type="Gene3D" id="1.10.8.60">
    <property type="match status" value="1"/>
</dbReference>
<evidence type="ECO:0000313" key="9">
    <source>
        <dbReference type="EMBL" id="RUP47025.1"/>
    </source>
</evidence>
<dbReference type="GO" id="GO:0005741">
    <property type="term" value="C:mitochondrial outer membrane"/>
    <property type="evidence" value="ECO:0007669"/>
    <property type="project" value="TreeGrafter"/>
</dbReference>
<comment type="similarity">
    <text evidence="5">Belongs to the AAA ATPase family.</text>
</comment>
<dbReference type="Gene3D" id="3.40.50.300">
    <property type="entry name" value="P-loop containing nucleotide triphosphate hydrolases"/>
    <property type="match status" value="1"/>
</dbReference>
<evidence type="ECO:0000256" key="2">
    <source>
        <dbReference type="ARBA" id="ARBA00022741"/>
    </source>
</evidence>
<evidence type="ECO:0000313" key="10">
    <source>
        <dbReference type="Proteomes" id="UP000268093"/>
    </source>
</evidence>
<dbReference type="PANTHER" id="PTHR45644">
    <property type="entry name" value="AAA ATPASE, PUTATIVE (AFU_ORTHOLOGUE AFUA_2G12920)-RELATED-RELATED"/>
    <property type="match status" value="1"/>
</dbReference>
<dbReference type="InterPro" id="IPR041569">
    <property type="entry name" value="AAA_lid_3"/>
</dbReference>
<comment type="caution">
    <text evidence="9">The sequence shown here is derived from an EMBL/GenBank/DDBJ whole genome shotgun (WGS) entry which is preliminary data.</text>
</comment>
<dbReference type="SUPFAM" id="SSF52540">
    <property type="entry name" value="P-loop containing nucleoside triphosphate hydrolases"/>
    <property type="match status" value="1"/>
</dbReference>
<dbReference type="GO" id="GO:0016887">
    <property type="term" value="F:ATP hydrolysis activity"/>
    <property type="evidence" value="ECO:0007669"/>
    <property type="project" value="InterPro"/>
</dbReference>
<sequence length="236" mass="25340">MFNTRRSDTSSNAHREIINQFMVEWDGLRSNNKGVLLMAATNRPFDLDDAILRRMPRLDLPNEADRHHILSIHLRGEQLDPSISISELAKNTAYFSGSDLKNLCVSAALAAVHEASLGLLLSSAGGAEASASSSQTSSSPASSSPASSSPASSPADTVSQHDKIPVRVLRPHHFEKALSQVTPSCSEDMYSLIEIRKWDAIYGDGAKQRNKKPVIGFGTGEVGSVASSVNNVKLAE</sequence>
<keyword evidence="2 5" id="KW-0547">Nucleotide-binding</keyword>
<dbReference type="PROSITE" id="PS00674">
    <property type="entry name" value="AAA"/>
    <property type="match status" value="1"/>
</dbReference>
<comment type="subcellular location">
    <subcellularLocation>
        <location evidence="1">Mitochondrion membrane</location>
        <topology evidence="1">Single-pass membrane protein</topology>
    </subcellularLocation>
</comment>
<dbReference type="InterPro" id="IPR027417">
    <property type="entry name" value="P-loop_NTPase"/>
</dbReference>
<keyword evidence="4" id="KW-0496">Mitochondrion</keyword>
<evidence type="ECO:0000256" key="6">
    <source>
        <dbReference type="SAM" id="MobiDB-lite"/>
    </source>
</evidence>
<gene>
    <name evidence="9" type="ORF">BC936DRAFT_146214</name>
</gene>
<keyword evidence="3 5" id="KW-0067">ATP-binding</keyword>
<dbReference type="PANTHER" id="PTHR45644:SF56">
    <property type="entry name" value="AAA ATPASE, PUTATIVE (AFU_ORTHOLOGUE AFUA_2G12920)-RELATED"/>
    <property type="match status" value="1"/>
</dbReference>
<proteinExistence type="inferred from homology"/>
<name>A0A433D871_9FUNG</name>
<dbReference type="Pfam" id="PF17862">
    <property type="entry name" value="AAA_lid_3"/>
    <property type="match status" value="1"/>
</dbReference>
<feature type="domain" description="ATPase AAA-type core" evidence="7">
    <location>
        <begin position="4"/>
        <end position="57"/>
    </location>
</feature>
<dbReference type="Proteomes" id="UP000268093">
    <property type="component" value="Unassembled WGS sequence"/>
</dbReference>
<dbReference type="OrthoDB" id="39734at2759"/>
<reference evidence="9 10" key="1">
    <citation type="journal article" date="2018" name="New Phytol.">
        <title>Phylogenomics of Endogonaceae and evolution of mycorrhizas within Mucoromycota.</title>
        <authorList>
            <person name="Chang Y."/>
            <person name="Desiro A."/>
            <person name="Na H."/>
            <person name="Sandor L."/>
            <person name="Lipzen A."/>
            <person name="Clum A."/>
            <person name="Barry K."/>
            <person name="Grigoriev I.V."/>
            <person name="Martin F.M."/>
            <person name="Stajich J.E."/>
            <person name="Smith M.E."/>
            <person name="Bonito G."/>
            <person name="Spatafora J.W."/>
        </authorList>
    </citation>
    <scope>NUCLEOTIDE SEQUENCE [LARGE SCALE GENOMIC DNA]</scope>
    <source>
        <strain evidence="9 10">GMNB39</strain>
    </source>
</reference>
<evidence type="ECO:0000256" key="4">
    <source>
        <dbReference type="ARBA" id="ARBA00023128"/>
    </source>
</evidence>
<dbReference type="GO" id="GO:0005524">
    <property type="term" value="F:ATP binding"/>
    <property type="evidence" value="ECO:0007669"/>
    <property type="project" value="UniProtKB-KW"/>
</dbReference>
<feature type="compositionally biased region" description="Low complexity" evidence="6">
    <location>
        <begin position="129"/>
        <end position="155"/>
    </location>
</feature>
<dbReference type="InterPro" id="IPR003959">
    <property type="entry name" value="ATPase_AAA_core"/>
</dbReference>
<dbReference type="EMBL" id="RBNI01005043">
    <property type="protein sequence ID" value="RUP47025.1"/>
    <property type="molecule type" value="Genomic_DNA"/>
</dbReference>
<evidence type="ECO:0008006" key="11">
    <source>
        <dbReference type="Google" id="ProtNLM"/>
    </source>
</evidence>
<evidence type="ECO:0000259" key="7">
    <source>
        <dbReference type="Pfam" id="PF00004"/>
    </source>
</evidence>
<dbReference type="AlphaFoldDB" id="A0A433D871"/>
<keyword evidence="10" id="KW-1185">Reference proteome</keyword>